<dbReference type="PANTHER" id="PTHR34477">
    <property type="entry name" value="UPF0213 PROTEIN YHBQ"/>
    <property type="match status" value="1"/>
</dbReference>
<gene>
    <name evidence="3" type="ORF">ENV70_06925</name>
</gene>
<sequence>MGYFVYIIKSLSSGRYYIGQCRDLKNRISEHNQGRVRSTKAYIPWRLCYYEEYETRGEAMRRERELKAVKKRKYLEKLMGE</sequence>
<proteinExistence type="inferred from homology"/>
<evidence type="ECO:0000259" key="2">
    <source>
        <dbReference type="PROSITE" id="PS50164"/>
    </source>
</evidence>
<dbReference type="InterPro" id="IPR000305">
    <property type="entry name" value="GIY-YIG_endonuc"/>
</dbReference>
<comment type="caution">
    <text evidence="3">The sequence shown here is derived from an EMBL/GenBank/DDBJ whole genome shotgun (WGS) entry which is preliminary data.</text>
</comment>
<dbReference type="InterPro" id="IPR035901">
    <property type="entry name" value="GIY-YIG_endonuc_sf"/>
</dbReference>
<dbReference type="AlphaFoldDB" id="A0A7C6EKI4"/>
<dbReference type="Gene3D" id="3.40.1440.10">
    <property type="entry name" value="GIY-YIG endonuclease"/>
    <property type="match status" value="1"/>
</dbReference>
<comment type="similarity">
    <text evidence="1">Belongs to the UPF0213 family.</text>
</comment>
<accession>A0A7C6EKI4</accession>
<evidence type="ECO:0000313" key="3">
    <source>
        <dbReference type="EMBL" id="HHS63325.1"/>
    </source>
</evidence>
<feature type="domain" description="GIY-YIG" evidence="2">
    <location>
        <begin position="1"/>
        <end position="76"/>
    </location>
</feature>
<name>A0A7C6EKI4_UNCW3</name>
<evidence type="ECO:0000256" key="1">
    <source>
        <dbReference type="ARBA" id="ARBA00007435"/>
    </source>
</evidence>
<dbReference type="CDD" id="cd10449">
    <property type="entry name" value="GIY-YIG_SLX1_like"/>
    <property type="match status" value="1"/>
</dbReference>
<protein>
    <submittedName>
        <fullName evidence="3">GIY-YIG nuclease family protein</fullName>
    </submittedName>
</protein>
<dbReference type="PROSITE" id="PS50164">
    <property type="entry name" value="GIY_YIG"/>
    <property type="match status" value="1"/>
</dbReference>
<dbReference type="EMBL" id="DTHJ01000140">
    <property type="protein sequence ID" value="HHS63325.1"/>
    <property type="molecule type" value="Genomic_DNA"/>
</dbReference>
<organism evidence="3">
    <name type="scientific">candidate division WOR-3 bacterium</name>
    <dbReference type="NCBI Taxonomy" id="2052148"/>
    <lineage>
        <taxon>Bacteria</taxon>
        <taxon>Bacteria division WOR-3</taxon>
    </lineage>
</organism>
<dbReference type="Pfam" id="PF01541">
    <property type="entry name" value="GIY-YIG"/>
    <property type="match status" value="1"/>
</dbReference>
<reference evidence="3" key="1">
    <citation type="journal article" date="2020" name="mSystems">
        <title>Genome- and Community-Level Interaction Insights into Carbon Utilization and Element Cycling Functions of Hydrothermarchaeota in Hydrothermal Sediment.</title>
        <authorList>
            <person name="Zhou Z."/>
            <person name="Liu Y."/>
            <person name="Xu W."/>
            <person name="Pan J."/>
            <person name="Luo Z.H."/>
            <person name="Li M."/>
        </authorList>
    </citation>
    <scope>NUCLEOTIDE SEQUENCE [LARGE SCALE GENOMIC DNA]</scope>
    <source>
        <strain evidence="3">SpSt-783</strain>
    </source>
</reference>
<dbReference type="SUPFAM" id="SSF82771">
    <property type="entry name" value="GIY-YIG endonuclease"/>
    <property type="match status" value="1"/>
</dbReference>
<dbReference type="PANTHER" id="PTHR34477:SF1">
    <property type="entry name" value="UPF0213 PROTEIN YHBQ"/>
    <property type="match status" value="1"/>
</dbReference>
<dbReference type="InterPro" id="IPR050190">
    <property type="entry name" value="UPF0213_domain"/>
</dbReference>